<sequence length="87" mass="9876">MRSPGTALVYKLADQVLKQKGLGRSREVTRCKDSTPFFATHKRRKPRKERAILPQENAASHRKSSSSTNFEFTCKDRTRGRLAGPMV</sequence>
<dbReference type="RefSeq" id="XP_007315795.1">
    <property type="nucleotide sequence ID" value="XM_007315733.1"/>
</dbReference>
<dbReference type="EMBL" id="GL945431">
    <property type="protein sequence ID" value="EGO27704.1"/>
    <property type="molecule type" value="Genomic_DNA"/>
</dbReference>
<dbReference type="KEGG" id="sla:SERLADRAFT_383071"/>
<proteinExistence type="predicted"/>
<name>F8NPL3_SERL9</name>
<dbReference type="Proteomes" id="UP000008064">
    <property type="component" value="Unassembled WGS sequence"/>
</dbReference>
<protein>
    <submittedName>
        <fullName evidence="1">Uncharacterized protein</fullName>
    </submittedName>
</protein>
<accession>F8NPL3</accession>
<reference evidence="1" key="1">
    <citation type="submission" date="2011-04" db="EMBL/GenBank/DDBJ databases">
        <title>Evolution of plant cell wall degrading machinery underlies the functional diversity of forest fungi.</title>
        <authorList>
            <consortium name="US DOE Joint Genome Institute (JGI-PGF)"/>
            <person name="Eastwood D.C."/>
            <person name="Floudas D."/>
            <person name="Binder M."/>
            <person name="Majcherczyk A."/>
            <person name="Schneider P."/>
            <person name="Aerts A."/>
            <person name="Asiegbu F.O."/>
            <person name="Baker S.E."/>
            <person name="Barry K."/>
            <person name="Bendiksby M."/>
            <person name="Blumentritt M."/>
            <person name="Coutinho P.M."/>
            <person name="Cullen D."/>
            <person name="Cullen D."/>
            <person name="Gathman A."/>
            <person name="Goodell B."/>
            <person name="Henrissat B."/>
            <person name="Ihrmark K."/>
            <person name="Kauserud H."/>
            <person name="Kohler A."/>
            <person name="LaButti K."/>
            <person name="Lapidus A."/>
            <person name="Lavin J.L."/>
            <person name="Lee Y.-H."/>
            <person name="Lindquist E."/>
            <person name="Lilly W."/>
            <person name="Lucas S."/>
            <person name="Morin E."/>
            <person name="Murat C."/>
            <person name="Oguiza J.A."/>
            <person name="Park J."/>
            <person name="Pisabarro A.G."/>
            <person name="Riley R."/>
            <person name="Rosling A."/>
            <person name="Salamov A."/>
            <person name="Schmidt O."/>
            <person name="Schmutz J."/>
            <person name="Skrede I."/>
            <person name="Stenlid J."/>
            <person name="Wiebenga A."/>
            <person name="Xie X."/>
            <person name="Kues U."/>
            <person name="Hibbett D.S."/>
            <person name="Hoffmeister D."/>
            <person name="Hogberg N."/>
            <person name="Martin F."/>
            <person name="Grigoriev I.V."/>
            <person name="Watkinson S.C."/>
        </authorList>
    </citation>
    <scope>NUCLEOTIDE SEQUENCE</scope>
    <source>
        <strain evidence="1">S7.9</strain>
    </source>
</reference>
<dbReference type="GeneID" id="18811031"/>
<evidence type="ECO:0000313" key="1">
    <source>
        <dbReference type="EMBL" id="EGO27704.1"/>
    </source>
</evidence>
<gene>
    <name evidence="1" type="ORF">SERLADRAFT_383071</name>
</gene>
<dbReference type="AlphaFoldDB" id="F8NPL3"/>
<organism>
    <name type="scientific">Serpula lacrymans var. lacrymans (strain S7.9)</name>
    <name type="common">Dry rot fungus</name>
    <dbReference type="NCBI Taxonomy" id="578457"/>
    <lineage>
        <taxon>Eukaryota</taxon>
        <taxon>Fungi</taxon>
        <taxon>Dikarya</taxon>
        <taxon>Basidiomycota</taxon>
        <taxon>Agaricomycotina</taxon>
        <taxon>Agaricomycetes</taxon>
        <taxon>Agaricomycetidae</taxon>
        <taxon>Boletales</taxon>
        <taxon>Coniophorineae</taxon>
        <taxon>Serpulaceae</taxon>
        <taxon>Serpula</taxon>
    </lineage>
</organism>
<dbReference type="HOGENOM" id="CLU_2484715_0_0_1"/>